<dbReference type="InterPro" id="IPR012341">
    <property type="entry name" value="6hp_glycosidase-like_sf"/>
</dbReference>
<evidence type="ECO:0000256" key="4">
    <source>
        <dbReference type="ARBA" id="ARBA00019905"/>
    </source>
</evidence>
<dbReference type="InterPro" id="IPR001661">
    <property type="entry name" value="Glyco_hydro_37"/>
</dbReference>
<evidence type="ECO:0000256" key="6">
    <source>
        <dbReference type="ARBA" id="ARBA00023295"/>
    </source>
</evidence>
<keyword evidence="6 7" id="KW-0326">Glycosidase</keyword>
<comment type="similarity">
    <text evidence="2 7">Belongs to the glycosyl hydrolase 37 family.</text>
</comment>
<name>A0A915ILF1_ROMCU</name>
<reference evidence="9" key="1">
    <citation type="submission" date="2022-11" db="UniProtKB">
        <authorList>
            <consortium name="WormBaseParasite"/>
        </authorList>
    </citation>
    <scope>IDENTIFICATION</scope>
</reference>
<dbReference type="Pfam" id="PF01204">
    <property type="entry name" value="Trehalase"/>
    <property type="match status" value="1"/>
</dbReference>
<dbReference type="PANTHER" id="PTHR23403">
    <property type="entry name" value="TREHALASE"/>
    <property type="match status" value="1"/>
</dbReference>
<proteinExistence type="inferred from homology"/>
<dbReference type="GO" id="GO:0004555">
    <property type="term" value="F:alpha,alpha-trehalase activity"/>
    <property type="evidence" value="ECO:0007669"/>
    <property type="project" value="UniProtKB-EC"/>
</dbReference>
<dbReference type="OMA" id="KMAHYVV"/>
<dbReference type="EC" id="3.2.1.28" evidence="3 7"/>
<dbReference type="Proteomes" id="UP000887565">
    <property type="component" value="Unplaced"/>
</dbReference>
<evidence type="ECO:0000313" key="8">
    <source>
        <dbReference type="Proteomes" id="UP000887565"/>
    </source>
</evidence>
<dbReference type="PROSITE" id="PS00927">
    <property type="entry name" value="TREHALASE_1"/>
    <property type="match status" value="1"/>
</dbReference>
<dbReference type="SUPFAM" id="SSF48208">
    <property type="entry name" value="Six-hairpin glycosidases"/>
    <property type="match status" value="1"/>
</dbReference>
<dbReference type="WBParaSite" id="nRc.2.0.1.t14811-RA">
    <property type="protein sequence ID" value="nRc.2.0.1.t14811-RA"/>
    <property type="gene ID" value="nRc.2.0.1.g14811"/>
</dbReference>
<dbReference type="AlphaFoldDB" id="A0A915ILF1"/>
<sequence length="541" mass="64080">MLLCSQIYCRGPILEAVHQNSLFSDMKHFVDMPLRESPGIYAAFFTNNHNFNLLTEEILQMFEERFHNQNYPMNRTTLRYFIEEYFMEPGTASELHNLWKELCRKISPEVKNSDRFSLIYLPHPFIIPGGRFREIYYWDTYWIILGLLRSGMKTTVRQMIENYFALLDEYGLIPNGGRKYYALRSHPPFLTMMVNEYYLATKNLSFLELSLPYLEKEMNEFWLAKRSVNVEKDGRIYTIFHYKGETNTPRPESYRKDWEDATSLPEEDKANLYSNIAAAAESGWDFSSRWLSDQHTIRLHKTRLVAPVDLNSFICGNLKIMSNLFRFAGNAQKSEIYRKHHETCKNTMKEVFYDRDDGVWYDYQLDTKKNNKNFYPSNLSPLFTECYDFDETEKPVAMRKILHYLKNEKALEYIDGVPTSFIDSSQQWDWPNAWAPLVHMMVEGLYKTGDRLLSIVADRMTQHWIRHNYDIYKSTNFMFEKVNEYNSATKSQGSGGEYEVQTGFGWTNGVVIEFLVKYSHLLNSTDTLKHDRVFRDIEQFF</sequence>
<comment type="catalytic activity">
    <reaction evidence="1 7">
        <text>alpha,alpha-trehalose + H2O = alpha-D-glucose + beta-D-glucose</text>
        <dbReference type="Rhea" id="RHEA:32675"/>
        <dbReference type="ChEBI" id="CHEBI:15377"/>
        <dbReference type="ChEBI" id="CHEBI:15903"/>
        <dbReference type="ChEBI" id="CHEBI:16551"/>
        <dbReference type="ChEBI" id="CHEBI:17925"/>
        <dbReference type="EC" id="3.2.1.28"/>
    </reaction>
</comment>
<dbReference type="PANTHER" id="PTHR23403:SF1">
    <property type="entry name" value="TREHALASE"/>
    <property type="match status" value="1"/>
</dbReference>
<keyword evidence="5 7" id="KW-0378">Hydrolase</keyword>
<dbReference type="Gene3D" id="1.50.10.10">
    <property type="match status" value="1"/>
</dbReference>
<evidence type="ECO:0000256" key="1">
    <source>
        <dbReference type="ARBA" id="ARBA00001576"/>
    </source>
</evidence>
<dbReference type="PRINTS" id="PR00744">
    <property type="entry name" value="GLHYDRLASE37"/>
</dbReference>
<keyword evidence="8" id="KW-1185">Reference proteome</keyword>
<evidence type="ECO:0000256" key="7">
    <source>
        <dbReference type="RuleBase" id="RU361180"/>
    </source>
</evidence>
<organism evidence="8 9">
    <name type="scientific">Romanomermis culicivorax</name>
    <name type="common">Nematode worm</name>
    <dbReference type="NCBI Taxonomy" id="13658"/>
    <lineage>
        <taxon>Eukaryota</taxon>
        <taxon>Metazoa</taxon>
        <taxon>Ecdysozoa</taxon>
        <taxon>Nematoda</taxon>
        <taxon>Enoplea</taxon>
        <taxon>Dorylaimia</taxon>
        <taxon>Mermithida</taxon>
        <taxon>Mermithoidea</taxon>
        <taxon>Mermithidae</taxon>
        <taxon>Romanomermis</taxon>
    </lineage>
</organism>
<evidence type="ECO:0000256" key="5">
    <source>
        <dbReference type="ARBA" id="ARBA00022801"/>
    </source>
</evidence>
<accession>A0A915ILF1</accession>
<dbReference type="PROSITE" id="PS00928">
    <property type="entry name" value="TREHALASE_2"/>
    <property type="match status" value="1"/>
</dbReference>
<dbReference type="InterPro" id="IPR008928">
    <property type="entry name" value="6-hairpin_glycosidase_sf"/>
</dbReference>
<evidence type="ECO:0000256" key="3">
    <source>
        <dbReference type="ARBA" id="ARBA00012757"/>
    </source>
</evidence>
<dbReference type="InterPro" id="IPR018232">
    <property type="entry name" value="Glyco_hydro_37_CS"/>
</dbReference>
<evidence type="ECO:0000256" key="2">
    <source>
        <dbReference type="ARBA" id="ARBA00005615"/>
    </source>
</evidence>
<dbReference type="GO" id="GO:0005993">
    <property type="term" value="P:trehalose catabolic process"/>
    <property type="evidence" value="ECO:0007669"/>
    <property type="project" value="TreeGrafter"/>
</dbReference>
<protein>
    <recommendedName>
        <fullName evidence="4 7">Trehalase</fullName>
        <ecNumber evidence="3 7">3.2.1.28</ecNumber>
    </recommendedName>
    <alternativeName>
        <fullName evidence="7">Alpha-trehalose glucohydrolase</fullName>
    </alternativeName>
</protein>
<evidence type="ECO:0000313" key="9">
    <source>
        <dbReference type="WBParaSite" id="nRc.2.0.1.t14811-RA"/>
    </source>
</evidence>